<comment type="caution">
    <text evidence="1">The sequence shown here is derived from an EMBL/GenBank/DDBJ whole genome shotgun (WGS) entry which is preliminary data.</text>
</comment>
<name>A0A0F2DK78_STROR</name>
<dbReference type="AlphaFoldDB" id="A0A0F2DK78"/>
<protein>
    <submittedName>
        <fullName evidence="1">Uncharacterized protein</fullName>
    </submittedName>
</protein>
<organism evidence="1 2">
    <name type="scientific">Streptococcus oralis subsp. oralis</name>
    <dbReference type="NCBI Taxonomy" id="1891914"/>
    <lineage>
        <taxon>Bacteria</taxon>
        <taxon>Bacillati</taxon>
        <taxon>Bacillota</taxon>
        <taxon>Bacilli</taxon>
        <taxon>Lactobacillales</taxon>
        <taxon>Streptococcaceae</taxon>
        <taxon>Streptococcus</taxon>
    </lineage>
</organism>
<sequence length="103" mass="11828">MHQLLCLEKDEIDINDIWDFKITITEAQENRNKEAHLTGLLGNSAMVISSTETTIYNDNELNIILFQKLAGPKYSGKLDKRIIISKNISKVTFGSARRIIWYN</sequence>
<dbReference type="EMBL" id="JYGR01000005">
    <property type="protein sequence ID" value="KJQ70619.1"/>
    <property type="molecule type" value="Genomic_DNA"/>
</dbReference>
<accession>A0A0F2DK78</accession>
<dbReference type="PATRIC" id="fig|28037.214.peg.1151"/>
<proteinExistence type="predicted"/>
<reference evidence="1 2" key="1">
    <citation type="submission" date="2015-02" db="EMBL/GenBank/DDBJ databases">
        <title>Evolution of amylase-binding proteins of oral streptococcal species.</title>
        <authorList>
            <person name="Haase E.M."/>
        </authorList>
    </citation>
    <scope>NUCLEOTIDE SEQUENCE [LARGE SCALE GENOMIC DNA]</scope>
    <source>
        <strain evidence="1 2">SK141</strain>
    </source>
</reference>
<dbReference type="RefSeq" id="WP_045594897.1">
    <property type="nucleotide sequence ID" value="NZ_JYGO01000002.1"/>
</dbReference>
<dbReference type="Proteomes" id="UP000033716">
    <property type="component" value="Unassembled WGS sequence"/>
</dbReference>
<evidence type="ECO:0000313" key="2">
    <source>
        <dbReference type="Proteomes" id="UP000033716"/>
    </source>
</evidence>
<gene>
    <name evidence="1" type="ORF">TZ92_01147</name>
</gene>
<evidence type="ECO:0000313" key="1">
    <source>
        <dbReference type="EMBL" id="KJQ70619.1"/>
    </source>
</evidence>